<keyword evidence="1" id="KW-0472">Membrane</keyword>
<gene>
    <name evidence="3" type="ORF">HINF_LOCUS13116</name>
    <name evidence="2" type="ORF">HINF_LOCUS29626</name>
</gene>
<evidence type="ECO:0000313" key="2">
    <source>
        <dbReference type="EMBL" id="CAI9941981.1"/>
    </source>
</evidence>
<evidence type="ECO:0000313" key="4">
    <source>
        <dbReference type="Proteomes" id="UP001642409"/>
    </source>
</evidence>
<keyword evidence="1" id="KW-1133">Transmembrane helix</keyword>
<sequence>MESRAEKMLLIETEDSAVQTTLRLAAASTVSAIFKNSKHLLYLLHCFTSKLHYTFLLCSLVIAVTGLTFVQLYTGRCVFNHSNESTFQLRVLMAHCALKAMLIPLNTITSVKTASARGLRVIALQPFIQAFYFLLNDQH</sequence>
<keyword evidence="1" id="KW-0812">Transmembrane</keyword>
<keyword evidence="4" id="KW-1185">Reference proteome</keyword>
<feature type="transmembrane region" description="Helical" evidence="1">
    <location>
        <begin position="53"/>
        <end position="75"/>
    </location>
</feature>
<dbReference type="EMBL" id="CATOUU010000697">
    <property type="protein sequence ID" value="CAI9941981.1"/>
    <property type="molecule type" value="Genomic_DNA"/>
</dbReference>
<name>A0AA86U7B2_9EUKA</name>
<evidence type="ECO:0000313" key="3">
    <source>
        <dbReference type="EMBL" id="CAL5993541.1"/>
    </source>
</evidence>
<reference evidence="3 4" key="2">
    <citation type="submission" date="2024-07" db="EMBL/GenBank/DDBJ databases">
        <authorList>
            <person name="Akdeniz Z."/>
        </authorList>
    </citation>
    <scope>NUCLEOTIDE SEQUENCE [LARGE SCALE GENOMIC DNA]</scope>
</reference>
<organism evidence="2">
    <name type="scientific">Hexamita inflata</name>
    <dbReference type="NCBI Taxonomy" id="28002"/>
    <lineage>
        <taxon>Eukaryota</taxon>
        <taxon>Metamonada</taxon>
        <taxon>Diplomonadida</taxon>
        <taxon>Hexamitidae</taxon>
        <taxon>Hexamitinae</taxon>
        <taxon>Hexamita</taxon>
    </lineage>
</organism>
<dbReference type="Proteomes" id="UP001642409">
    <property type="component" value="Unassembled WGS sequence"/>
</dbReference>
<dbReference type="EMBL" id="CAXDID020000030">
    <property type="protein sequence ID" value="CAL5993541.1"/>
    <property type="molecule type" value="Genomic_DNA"/>
</dbReference>
<comment type="caution">
    <text evidence="2">The sequence shown here is derived from an EMBL/GenBank/DDBJ whole genome shotgun (WGS) entry which is preliminary data.</text>
</comment>
<reference evidence="2" key="1">
    <citation type="submission" date="2023-06" db="EMBL/GenBank/DDBJ databases">
        <authorList>
            <person name="Kurt Z."/>
        </authorList>
    </citation>
    <scope>NUCLEOTIDE SEQUENCE</scope>
</reference>
<dbReference type="AlphaFoldDB" id="A0AA86U7B2"/>
<protein>
    <submittedName>
        <fullName evidence="3">Hypothetical_protein</fullName>
    </submittedName>
</protein>
<proteinExistence type="predicted"/>
<accession>A0AA86U7B2</accession>
<evidence type="ECO:0000256" key="1">
    <source>
        <dbReference type="SAM" id="Phobius"/>
    </source>
</evidence>